<dbReference type="EMBL" id="CP045903">
    <property type="protein sequence ID" value="QQP39610.1"/>
    <property type="molecule type" value="Genomic_DNA"/>
</dbReference>
<evidence type="ECO:0000256" key="2">
    <source>
        <dbReference type="ARBA" id="ARBA00022737"/>
    </source>
</evidence>
<keyword evidence="6" id="KW-1185">Reference proteome</keyword>
<dbReference type="Proteomes" id="UP000595437">
    <property type="component" value="Chromosome 14"/>
</dbReference>
<dbReference type="PANTHER" id="PTHR11219">
    <property type="entry name" value="TENEURIN AND N-ACETYLGLUCOSAMINE-1-PHOSPHODIESTER ALPHA-N-ACETYLGLUCOSAMINIDASE"/>
    <property type="match status" value="1"/>
</dbReference>
<dbReference type="PANTHER" id="PTHR11219:SF72">
    <property type="entry name" value="TENEURIN-M"/>
    <property type="match status" value="1"/>
</dbReference>
<evidence type="ECO:0000259" key="4">
    <source>
        <dbReference type="Pfam" id="PF15636"/>
    </source>
</evidence>
<dbReference type="InterPro" id="IPR051216">
    <property type="entry name" value="Teneurin"/>
</dbReference>
<reference evidence="6" key="1">
    <citation type="submission" date="2021-01" db="EMBL/GenBank/DDBJ databases">
        <title>Caligus Genome Assembly.</title>
        <authorList>
            <person name="Gallardo-Escarate C."/>
        </authorList>
    </citation>
    <scope>NUCLEOTIDE SEQUENCE [LARGE SCALE GENOMIC DNA]</scope>
</reference>
<evidence type="ECO:0000313" key="6">
    <source>
        <dbReference type="Proteomes" id="UP000595437"/>
    </source>
</evidence>
<keyword evidence="3" id="KW-1015">Disulfide bond</keyword>
<gene>
    <name evidence="5" type="ORF">FKW44_020549</name>
</gene>
<organism evidence="5 6">
    <name type="scientific">Caligus rogercresseyi</name>
    <name type="common">Sea louse</name>
    <dbReference type="NCBI Taxonomy" id="217165"/>
    <lineage>
        <taxon>Eukaryota</taxon>
        <taxon>Metazoa</taxon>
        <taxon>Ecdysozoa</taxon>
        <taxon>Arthropoda</taxon>
        <taxon>Crustacea</taxon>
        <taxon>Multicrustacea</taxon>
        <taxon>Hexanauplia</taxon>
        <taxon>Copepoda</taxon>
        <taxon>Siphonostomatoida</taxon>
        <taxon>Caligidae</taxon>
        <taxon>Caligus</taxon>
    </lineage>
</organism>
<dbReference type="OrthoDB" id="442731at2759"/>
<protein>
    <recommendedName>
        <fullName evidence="4">Tox-GHH domain-containing protein</fullName>
    </recommendedName>
</protein>
<name>A0A7T8JZM1_CALRO</name>
<accession>A0A7T8JZM1</accession>
<dbReference type="AlphaFoldDB" id="A0A7T8JZM1"/>
<dbReference type="Pfam" id="PF15636">
    <property type="entry name" value="Tox-GHH"/>
    <property type="match status" value="1"/>
</dbReference>
<dbReference type="InterPro" id="IPR028916">
    <property type="entry name" value="Tox-GHH_dom"/>
</dbReference>
<proteinExistence type="predicted"/>
<feature type="domain" description="Tox-GHH" evidence="4">
    <location>
        <begin position="197"/>
        <end position="274"/>
    </location>
</feature>
<keyword evidence="2" id="KW-0677">Repeat</keyword>
<evidence type="ECO:0000256" key="1">
    <source>
        <dbReference type="ARBA" id="ARBA00022536"/>
    </source>
</evidence>
<evidence type="ECO:0000256" key="3">
    <source>
        <dbReference type="ARBA" id="ARBA00023157"/>
    </source>
</evidence>
<dbReference type="GO" id="GO:0008045">
    <property type="term" value="P:motor neuron axon guidance"/>
    <property type="evidence" value="ECO:0007669"/>
    <property type="project" value="TreeGrafter"/>
</dbReference>
<keyword evidence="1" id="KW-0245">EGF-like domain</keyword>
<evidence type="ECO:0000313" key="5">
    <source>
        <dbReference type="EMBL" id="QQP39610.1"/>
    </source>
</evidence>
<sequence length="288" mass="32473">MFNVDLNRMLGSKYAVSTIHQPSLAHESLDDSKSHFSISIEMNQKYEEAIKSLQNPDLLPRSFFLTSMSLHLPNFSPRISTKPSSFGEGLLLSDVKGKARVTLVDGVRGDVVQSVFSSILNASSILDISKAGKECFYFFKEDDRSFNDDYNELQRLSGSYNVSNEPVRPSGKEMCAYNSKSRVCIIYGIDERQALRHVLRSARKMAVKKAWSREGNRVKSGFIGGVSGISTWSPSERNEILSKGEVRGYQPVDIFNVHKYPGLIGQSSNVIFLKEPDAQIWRARRRKY</sequence>